<dbReference type="PANTHER" id="PTHR42759:SF5">
    <property type="entry name" value="METHANOL DEHYDROGENASE REGULATOR"/>
    <property type="match status" value="1"/>
</dbReference>
<evidence type="ECO:0008006" key="5">
    <source>
        <dbReference type="Google" id="ProtNLM"/>
    </source>
</evidence>
<evidence type="ECO:0000313" key="3">
    <source>
        <dbReference type="EMBL" id="ONH22361.1"/>
    </source>
</evidence>
<dbReference type="CDD" id="cd00009">
    <property type="entry name" value="AAA"/>
    <property type="match status" value="1"/>
</dbReference>
<feature type="domain" description="ChlI/MoxR AAA lid" evidence="2">
    <location>
        <begin position="253"/>
        <end position="314"/>
    </location>
</feature>
<dbReference type="Gene3D" id="1.10.8.80">
    <property type="entry name" value="Magnesium chelatase subunit I, C-Terminal domain"/>
    <property type="match status" value="1"/>
</dbReference>
<dbReference type="InterPro" id="IPR041628">
    <property type="entry name" value="ChlI/MoxR_AAA_lid"/>
</dbReference>
<evidence type="ECO:0000259" key="1">
    <source>
        <dbReference type="Pfam" id="PF07726"/>
    </source>
</evidence>
<dbReference type="Pfam" id="PF17863">
    <property type="entry name" value="AAA_lid_2"/>
    <property type="match status" value="1"/>
</dbReference>
<gene>
    <name evidence="3" type="ORF">BL253_35915</name>
</gene>
<dbReference type="InterPro" id="IPR050764">
    <property type="entry name" value="CbbQ/NirQ/NorQ/GpvN"/>
</dbReference>
<dbReference type="PANTHER" id="PTHR42759">
    <property type="entry name" value="MOXR FAMILY PROTEIN"/>
    <property type="match status" value="1"/>
</dbReference>
<comment type="caution">
    <text evidence="3">The sequence shown here is derived from an EMBL/GenBank/DDBJ whole genome shotgun (WGS) entry which is preliminary data.</text>
</comment>
<sequence>MDITGFATNFRKVASNIEQVIHGKPEQVELALVCLFAKGHLLIEDTPGLGKTKLAKALANSIHSEVRRIQFTPDLLPTDITTRTVYDREARTYRFERGPVFANVVIADEINRASPKTQSALLEVMEEQQVSLGGETEPVPDPFIVLATQNPLDTAGTYALPEAQLDRFLMRISMGYPDLDDELAILQEDSQAPAAPSMPLVPPVLGAPDVVAMAKLARARVLITSPLSRYIAEITRMTRVIADDGGRGVDGAAARIAVGASPRGTVALARAARVYAASRERDYVRPEDVAELAVPVLAHRLVLAQGVDQTHVSEEAVAQVLRMVPPPR</sequence>
<dbReference type="GO" id="GO:0005524">
    <property type="term" value="F:ATP binding"/>
    <property type="evidence" value="ECO:0007669"/>
    <property type="project" value="InterPro"/>
</dbReference>
<dbReference type="InterPro" id="IPR027417">
    <property type="entry name" value="P-loop_NTPase"/>
</dbReference>
<protein>
    <recommendedName>
        <fullName evidence="5">ATPase</fullName>
    </recommendedName>
</protein>
<dbReference type="GO" id="GO:0016887">
    <property type="term" value="F:ATP hydrolysis activity"/>
    <property type="evidence" value="ECO:0007669"/>
    <property type="project" value="InterPro"/>
</dbReference>
<dbReference type="Proteomes" id="UP000188929">
    <property type="component" value="Unassembled WGS sequence"/>
</dbReference>
<keyword evidence="4" id="KW-1185">Reference proteome</keyword>
<evidence type="ECO:0000259" key="2">
    <source>
        <dbReference type="Pfam" id="PF17863"/>
    </source>
</evidence>
<evidence type="ECO:0000313" key="4">
    <source>
        <dbReference type="Proteomes" id="UP000188929"/>
    </source>
</evidence>
<accession>A0A1V2I1V7</accession>
<dbReference type="PIRSF" id="PIRSF002849">
    <property type="entry name" value="AAA_ATPase_chaperone_MoxR_prd"/>
    <property type="match status" value="1"/>
</dbReference>
<proteinExistence type="predicted"/>
<organism evidence="3 4">
    <name type="scientific">Pseudofrankia asymbiotica</name>
    <dbReference type="NCBI Taxonomy" id="1834516"/>
    <lineage>
        <taxon>Bacteria</taxon>
        <taxon>Bacillati</taxon>
        <taxon>Actinomycetota</taxon>
        <taxon>Actinomycetes</taxon>
        <taxon>Frankiales</taxon>
        <taxon>Frankiaceae</taxon>
        <taxon>Pseudofrankia</taxon>
    </lineage>
</organism>
<name>A0A1V2I1V7_9ACTN</name>
<reference evidence="4" key="1">
    <citation type="submission" date="2016-10" db="EMBL/GenBank/DDBJ databases">
        <title>Frankia sp. NRRL B-16386 Genome sequencing.</title>
        <authorList>
            <person name="Ghodhbane-Gtari F."/>
            <person name="Swanson E."/>
            <person name="Gueddou A."/>
            <person name="Hezbri K."/>
            <person name="Ktari K."/>
            <person name="Nouioui I."/>
            <person name="Morris K."/>
            <person name="Simpson S."/>
            <person name="Abebe-Akele F."/>
            <person name="Thomas K."/>
            <person name="Gtari M."/>
            <person name="Tisa L.S."/>
        </authorList>
    </citation>
    <scope>NUCLEOTIDE SEQUENCE [LARGE SCALE GENOMIC DNA]</scope>
    <source>
        <strain evidence="4">NRRL B-16386</strain>
    </source>
</reference>
<dbReference type="Gene3D" id="3.40.50.300">
    <property type="entry name" value="P-loop containing nucleotide triphosphate hydrolases"/>
    <property type="match status" value="1"/>
</dbReference>
<dbReference type="InterPro" id="IPR011703">
    <property type="entry name" value="ATPase_AAA-3"/>
</dbReference>
<dbReference type="RefSeq" id="WP_076822515.1">
    <property type="nucleotide sequence ID" value="NZ_MOMC01000110.1"/>
</dbReference>
<dbReference type="AlphaFoldDB" id="A0A1V2I1V7"/>
<dbReference type="STRING" id="1834516.BL253_35915"/>
<dbReference type="SUPFAM" id="SSF52540">
    <property type="entry name" value="P-loop containing nucleoside triphosphate hydrolases"/>
    <property type="match status" value="1"/>
</dbReference>
<dbReference type="OrthoDB" id="9808397at2"/>
<dbReference type="EMBL" id="MOMC01000110">
    <property type="protein sequence ID" value="ONH22361.1"/>
    <property type="molecule type" value="Genomic_DNA"/>
</dbReference>
<feature type="domain" description="ATPase AAA-3" evidence="1">
    <location>
        <begin position="40"/>
        <end position="170"/>
    </location>
</feature>
<dbReference type="Pfam" id="PF07726">
    <property type="entry name" value="AAA_3"/>
    <property type="match status" value="1"/>
</dbReference>